<name>A0A8B7YKJ7_ACAPL</name>
<keyword evidence="3" id="KW-1185">Reference proteome</keyword>
<keyword evidence="1" id="KW-1015">Disulfide bond</keyword>
<sequence length="142" mass="15826">MDSKCLCPRGWVTHGHHCYLYVPQPESFNTAESLCVARGLPGRPSHLASVLDEAEASFLADLIKRSGSTPHAWIGLLDIALEGYWSWLDGSPLSSTQWGPGQPDNSGNEDCVFLRTDSTWNDYVCESSVVYICKMLQRYRSL</sequence>
<dbReference type="InterPro" id="IPR016186">
    <property type="entry name" value="C-type_lectin-like/link_sf"/>
</dbReference>
<dbReference type="PROSITE" id="PS50041">
    <property type="entry name" value="C_TYPE_LECTIN_2"/>
    <property type="match status" value="1"/>
</dbReference>
<dbReference type="InterPro" id="IPR016187">
    <property type="entry name" value="CTDL_fold"/>
</dbReference>
<dbReference type="AlphaFoldDB" id="A0A8B7YKJ7"/>
<dbReference type="OMA" id="HCYLYVP"/>
<dbReference type="RefSeq" id="XP_022092945.1">
    <property type="nucleotide sequence ID" value="XM_022237253.1"/>
</dbReference>
<dbReference type="OrthoDB" id="441660at2759"/>
<dbReference type="InterPro" id="IPR001304">
    <property type="entry name" value="C-type_lectin-like"/>
</dbReference>
<dbReference type="PANTHER" id="PTHR22803">
    <property type="entry name" value="MANNOSE, PHOSPHOLIPASE, LECTIN RECEPTOR RELATED"/>
    <property type="match status" value="1"/>
</dbReference>
<reference evidence="4" key="1">
    <citation type="submission" date="2025-08" db="UniProtKB">
        <authorList>
            <consortium name="RefSeq"/>
        </authorList>
    </citation>
    <scope>IDENTIFICATION</scope>
</reference>
<dbReference type="SUPFAM" id="SSF56436">
    <property type="entry name" value="C-type lectin-like"/>
    <property type="match status" value="1"/>
</dbReference>
<gene>
    <name evidence="4" type="primary">LOC110980500</name>
</gene>
<dbReference type="Proteomes" id="UP000694845">
    <property type="component" value="Unplaced"/>
</dbReference>
<dbReference type="InterPro" id="IPR018378">
    <property type="entry name" value="C-type_lectin_CS"/>
</dbReference>
<dbReference type="Pfam" id="PF00059">
    <property type="entry name" value="Lectin_C"/>
    <property type="match status" value="1"/>
</dbReference>
<dbReference type="SMART" id="SM00034">
    <property type="entry name" value="CLECT"/>
    <property type="match status" value="1"/>
</dbReference>
<evidence type="ECO:0000313" key="4">
    <source>
        <dbReference type="RefSeq" id="XP_022092945.1"/>
    </source>
</evidence>
<dbReference type="Gene3D" id="3.10.100.10">
    <property type="entry name" value="Mannose-Binding Protein A, subunit A"/>
    <property type="match status" value="1"/>
</dbReference>
<dbReference type="PRINTS" id="PR01504">
    <property type="entry name" value="PNCREATITSAP"/>
</dbReference>
<dbReference type="KEGG" id="aplc:110980500"/>
<dbReference type="PROSITE" id="PS00615">
    <property type="entry name" value="C_TYPE_LECTIN_1"/>
    <property type="match status" value="1"/>
</dbReference>
<protein>
    <submittedName>
        <fullName evidence="4">Alpha-N-acetylgalactosamine-specific lectin-like</fullName>
    </submittedName>
</protein>
<dbReference type="GeneID" id="110980500"/>
<organism evidence="3 4">
    <name type="scientific">Acanthaster planci</name>
    <name type="common">Crown-of-thorns starfish</name>
    <dbReference type="NCBI Taxonomy" id="133434"/>
    <lineage>
        <taxon>Eukaryota</taxon>
        <taxon>Metazoa</taxon>
        <taxon>Echinodermata</taxon>
        <taxon>Eleutherozoa</taxon>
        <taxon>Asterozoa</taxon>
        <taxon>Asteroidea</taxon>
        <taxon>Valvatacea</taxon>
        <taxon>Valvatida</taxon>
        <taxon>Acanthasteridae</taxon>
        <taxon>Acanthaster</taxon>
    </lineage>
</organism>
<evidence type="ECO:0000313" key="3">
    <source>
        <dbReference type="Proteomes" id="UP000694845"/>
    </source>
</evidence>
<evidence type="ECO:0000259" key="2">
    <source>
        <dbReference type="PROSITE" id="PS50041"/>
    </source>
</evidence>
<proteinExistence type="predicted"/>
<accession>A0A8B7YKJ7</accession>
<evidence type="ECO:0000256" key="1">
    <source>
        <dbReference type="ARBA" id="ARBA00023157"/>
    </source>
</evidence>
<dbReference type="InterPro" id="IPR050111">
    <property type="entry name" value="C-type_lectin/snaclec_domain"/>
</dbReference>
<feature type="domain" description="C-type lectin" evidence="2">
    <location>
        <begin position="14"/>
        <end position="134"/>
    </location>
</feature>